<dbReference type="PANTHER" id="PTHR11467">
    <property type="entry name" value="HISTONE H1"/>
    <property type="match status" value="1"/>
</dbReference>
<dbReference type="CDD" id="cd00073">
    <property type="entry name" value="H15"/>
    <property type="match status" value="1"/>
</dbReference>
<dbReference type="GO" id="GO:0003690">
    <property type="term" value="F:double-stranded DNA binding"/>
    <property type="evidence" value="ECO:0007669"/>
    <property type="project" value="TreeGrafter"/>
</dbReference>
<evidence type="ECO:0000313" key="9">
    <source>
        <dbReference type="EMBL" id="KAF0444822.1"/>
    </source>
</evidence>
<dbReference type="GO" id="GO:0045910">
    <property type="term" value="P:negative regulation of DNA recombination"/>
    <property type="evidence" value="ECO:0007669"/>
    <property type="project" value="TreeGrafter"/>
</dbReference>
<evidence type="ECO:0000256" key="3">
    <source>
        <dbReference type="ARBA" id="ARBA00020833"/>
    </source>
</evidence>
<feature type="region of interest" description="Disordered" evidence="7">
    <location>
        <begin position="85"/>
        <end position="137"/>
    </location>
</feature>
<protein>
    <recommendedName>
        <fullName evidence="3">Histone H1</fullName>
    </recommendedName>
</protein>
<accession>A0A8H4A7R8</accession>
<reference evidence="9 10" key="1">
    <citation type="journal article" date="2019" name="Environ. Microbiol.">
        <title>At the nexus of three kingdoms: the genome of the mycorrhizal fungus Gigaspora margarita provides insights into plant, endobacterial and fungal interactions.</title>
        <authorList>
            <person name="Venice F."/>
            <person name="Ghignone S."/>
            <person name="Salvioli di Fossalunga A."/>
            <person name="Amselem J."/>
            <person name="Novero M."/>
            <person name="Xianan X."/>
            <person name="Sedzielewska Toro K."/>
            <person name="Morin E."/>
            <person name="Lipzen A."/>
            <person name="Grigoriev I.V."/>
            <person name="Henrissat B."/>
            <person name="Martin F.M."/>
            <person name="Bonfante P."/>
        </authorList>
    </citation>
    <scope>NUCLEOTIDE SEQUENCE [LARGE SCALE GENOMIC DNA]</scope>
    <source>
        <strain evidence="9 10">BEG34</strain>
    </source>
</reference>
<comment type="subcellular location">
    <subcellularLocation>
        <location evidence="2">Chromosome</location>
    </subcellularLocation>
    <subcellularLocation>
        <location evidence="1">Nucleus</location>
    </subcellularLocation>
</comment>
<dbReference type="OrthoDB" id="1110759at2759"/>
<name>A0A8H4A7R8_GIGMA</name>
<keyword evidence="6" id="KW-0539">Nucleus</keyword>
<feature type="domain" description="H15" evidence="8">
    <location>
        <begin position="10"/>
        <end position="83"/>
    </location>
</feature>
<dbReference type="InterPro" id="IPR036388">
    <property type="entry name" value="WH-like_DNA-bd_sf"/>
</dbReference>
<dbReference type="SMART" id="SM00526">
    <property type="entry name" value="H15"/>
    <property type="match status" value="1"/>
</dbReference>
<dbReference type="GO" id="GO:0031492">
    <property type="term" value="F:nucleosomal DNA binding"/>
    <property type="evidence" value="ECO:0007669"/>
    <property type="project" value="TreeGrafter"/>
</dbReference>
<sequence>MSTKASTSTKRPTYEEMIHEALIVWKNRKGSGRQAIKKYIMDTYLIEDNAVFNINFRKALNKGVEKGNFEFYNGPMGTIKLVKGEKPRTLSKGIEPSKSTKMKTTKNKATGAKSKKGKRVSKSGSVQKPQPGENLKRHLLLKILKNLQ</sequence>
<dbReference type="GO" id="GO:0000786">
    <property type="term" value="C:nucleosome"/>
    <property type="evidence" value="ECO:0007669"/>
    <property type="project" value="InterPro"/>
</dbReference>
<dbReference type="PANTHER" id="PTHR11467:SF36">
    <property type="entry name" value="HISTONE 24-RELATED"/>
    <property type="match status" value="1"/>
</dbReference>
<evidence type="ECO:0000256" key="4">
    <source>
        <dbReference type="ARBA" id="ARBA00022454"/>
    </source>
</evidence>
<organism evidence="9 10">
    <name type="scientific">Gigaspora margarita</name>
    <dbReference type="NCBI Taxonomy" id="4874"/>
    <lineage>
        <taxon>Eukaryota</taxon>
        <taxon>Fungi</taxon>
        <taxon>Fungi incertae sedis</taxon>
        <taxon>Mucoromycota</taxon>
        <taxon>Glomeromycotina</taxon>
        <taxon>Glomeromycetes</taxon>
        <taxon>Diversisporales</taxon>
        <taxon>Gigasporaceae</taxon>
        <taxon>Gigaspora</taxon>
    </lineage>
</organism>
<dbReference type="SUPFAM" id="SSF46785">
    <property type="entry name" value="Winged helix' DNA-binding domain"/>
    <property type="match status" value="1"/>
</dbReference>
<gene>
    <name evidence="9" type="ORF">F8M41_003332</name>
</gene>
<dbReference type="Proteomes" id="UP000439903">
    <property type="component" value="Unassembled WGS sequence"/>
</dbReference>
<dbReference type="GO" id="GO:0005634">
    <property type="term" value="C:nucleus"/>
    <property type="evidence" value="ECO:0007669"/>
    <property type="project" value="UniProtKB-SubCell"/>
</dbReference>
<evidence type="ECO:0000256" key="1">
    <source>
        <dbReference type="ARBA" id="ARBA00004123"/>
    </source>
</evidence>
<keyword evidence="10" id="KW-1185">Reference proteome</keyword>
<evidence type="ECO:0000313" key="10">
    <source>
        <dbReference type="Proteomes" id="UP000439903"/>
    </source>
</evidence>
<dbReference type="GO" id="GO:0030261">
    <property type="term" value="P:chromosome condensation"/>
    <property type="evidence" value="ECO:0007669"/>
    <property type="project" value="TreeGrafter"/>
</dbReference>
<comment type="caution">
    <text evidence="9">The sequence shown here is derived from an EMBL/GenBank/DDBJ whole genome shotgun (WGS) entry which is preliminary data.</text>
</comment>
<evidence type="ECO:0000256" key="2">
    <source>
        <dbReference type="ARBA" id="ARBA00004286"/>
    </source>
</evidence>
<evidence type="ECO:0000256" key="5">
    <source>
        <dbReference type="ARBA" id="ARBA00023125"/>
    </source>
</evidence>
<dbReference type="Pfam" id="PF00538">
    <property type="entry name" value="Linker_histone"/>
    <property type="match status" value="1"/>
</dbReference>
<keyword evidence="4" id="KW-0158">Chromosome</keyword>
<evidence type="ECO:0000256" key="6">
    <source>
        <dbReference type="ARBA" id="ARBA00023242"/>
    </source>
</evidence>
<dbReference type="InterPro" id="IPR005818">
    <property type="entry name" value="Histone_H1/H5_H15"/>
</dbReference>
<dbReference type="GO" id="GO:0006334">
    <property type="term" value="P:nucleosome assembly"/>
    <property type="evidence" value="ECO:0007669"/>
    <property type="project" value="InterPro"/>
</dbReference>
<evidence type="ECO:0000256" key="7">
    <source>
        <dbReference type="SAM" id="MobiDB-lite"/>
    </source>
</evidence>
<keyword evidence="5" id="KW-0238">DNA-binding</keyword>
<evidence type="ECO:0000259" key="8">
    <source>
        <dbReference type="PROSITE" id="PS51504"/>
    </source>
</evidence>
<dbReference type="AlphaFoldDB" id="A0A8H4A7R8"/>
<dbReference type="InterPro" id="IPR036390">
    <property type="entry name" value="WH_DNA-bd_sf"/>
</dbReference>
<dbReference type="Gene3D" id="1.10.10.10">
    <property type="entry name" value="Winged helix-like DNA-binding domain superfamily/Winged helix DNA-binding domain"/>
    <property type="match status" value="1"/>
</dbReference>
<proteinExistence type="predicted"/>
<dbReference type="PROSITE" id="PS51504">
    <property type="entry name" value="H15"/>
    <property type="match status" value="1"/>
</dbReference>
<dbReference type="EMBL" id="WTPW01001292">
    <property type="protein sequence ID" value="KAF0444822.1"/>
    <property type="molecule type" value="Genomic_DNA"/>
</dbReference>